<dbReference type="EMBL" id="JAQMWT010000524">
    <property type="protein sequence ID" value="KAJ8600288.1"/>
    <property type="molecule type" value="Genomic_DNA"/>
</dbReference>
<evidence type="ECO:0000256" key="1">
    <source>
        <dbReference type="SAM" id="Phobius"/>
    </source>
</evidence>
<feature type="transmembrane region" description="Helical" evidence="1">
    <location>
        <begin position="607"/>
        <end position="625"/>
    </location>
</feature>
<proteinExistence type="predicted"/>
<feature type="transmembrane region" description="Helical" evidence="1">
    <location>
        <begin position="491"/>
        <end position="510"/>
    </location>
</feature>
<feature type="domain" description="PKD/REJ-like" evidence="2">
    <location>
        <begin position="2"/>
        <end position="93"/>
    </location>
</feature>
<gene>
    <name evidence="3" type="ORF">CTAYLR_000682</name>
</gene>
<evidence type="ECO:0000313" key="4">
    <source>
        <dbReference type="Proteomes" id="UP001230188"/>
    </source>
</evidence>
<name>A0AAD7U918_9STRA</name>
<sequence length="660" mass="71714">MPVAGYALYTLFTLEAGGWVSSEPPLQYSFETERGILRTSSPNTVLENARFPIGFAPPSLRVSVVVSDALESTTTSSSRNVNVTISNISSSLDNEVNLALSTGFADYSLSEICQVVVSTAGILDDEDDEVLEIIVSALSNAVDDLFDPELEQIEQSIESSRALTESSNLDNQAAREVLNLLNELALTLSNVGGIGASGSTTVVETVIDALSNLLAEGSLLAIQESSLRDRRLEDGNNRVASDVLLETVDALTLVQRETLAENEDTIGARAANLRTASKIVSNQFRDGTQDIGITGMNASSSIVPDDDGSVYAISLTEFLVNPRDDGEEDNPALSRVVRFDLNVTKPQEREAYRSTTAKTDVNLTIPGEVALNATPAVTALAECECGFVGFKEVECPDATVSLYCDGLAPGVFNYTCNSTSLACATWDVTSRRWIVPPSCETLFVDEASTVCACRVEHQDIKDYSTRRAVTNSAEEYTQVFETEPDIRRSQLVLVACLVLVFVTFVAAVVGERLDQRSKEQMGSDDDITMHVRESHQDIFAAAAASRNSLESLGTPTARALVRRQTRQHISGRLFRNVVESLTQNHPMLDWYYVYSAAMPRKYRAFKLGAKVALIFLMLALEVVWVEFPSVDCGVYDDDESDAPGAQAGLAVSCPFFSPRR</sequence>
<keyword evidence="4" id="KW-1185">Reference proteome</keyword>
<dbReference type="InterPro" id="IPR002859">
    <property type="entry name" value="PKD/REJ-like"/>
</dbReference>
<reference evidence="3" key="1">
    <citation type="submission" date="2023-01" db="EMBL/GenBank/DDBJ databases">
        <title>Metagenome sequencing of chrysophaentin producing Chrysophaeum taylorii.</title>
        <authorList>
            <person name="Davison J."/>
            <person name="Bewley C."/>
        </authorList>
    </citation>
    <scope>NUCLEOTIDE SEQUENCE</scope>
    <source>
        <strain evidence="3">NIES-1699</strain>
    </source>
</reference>
<keyword evidence="1" id="KW-0812">Transmembrane</keyword>
<dbReference type="AlphaFoldDB" id="A0AAD7U918"/>
<keyword evidence="1" id="KW-1133">Transmembrane helix</keyword>
<dbReference type="Pfam" id="PF02010">
    <property type="entry name" value="REJ"/>
    <property type="match status" value="1"/>
</dbReference>
<organism evidence="3 4">
    <name type="scientific">Chrysophaeum taylorii</name>
    <dbReference type="NCBI Taxonomy" id="2483200"/>
    <lineage>
        <taxon>Eukaryota</taxon>
        <taxon>Sar</taxon>
        <taxon>Stramenopiles</taxon>
        <taxon>Ochrophyta</taxon>
        <taxon>Pelagophyceae</taxon>
        <taxon>Pelagomonadales</taxon>
        <taxon>Pelagomonadaceae</taxon>
        <taxon>Chrysophaeum</taxon>
    </lineage>
</organism>
<evidence type="ECO:0000313" key="3">
    <source>
        <dbReference type="EMBL" id="KAJ8600288.1"/>
    </source>
</evidence>
<evidence type="ECO:0000259" key="2">
    <source>
        <dbReference type="Pfam" id="PF02010"/>
    </source>
</evidence>
<protein>
    <recommendedName>
        <fullName evidence="2">PKD/REJ-like domain-containing protein</fullName>
    </recommendedName>
</protein>
<keyword evidence="1" id="KW-0472">Membrane</keyword>
<accession>A0AAD7U918</accession>
<dbReference type="Proteomes" id="UP001230188">
    <property type="component" value="Unassembled WGS sequence"/>
</dbReference>
<comment type="caution">
    <text evidence="3">The sequence shown here is derived from an EMBL/GenBank/DDBJ whole genome shotgun (WGS) entry which is preliminary data.</text>
</comment>